<dbReference type="EMBL" id="JAHRIP010000910">
    <property type="protein sequence ID" value="MEQ2279874.1"/>
    <property type="molecule type" value="Genomic_DNA"/>
</dbReference>
<evidence type="ECO:0000313" key="1">
    <source>
        <dbReference type="EMBL" id="MEQ2279874.1"/>
    </source>
</evidence>
<proteinExistence type="predicted"/>
<organism evidence="1 2">
    <name type="scientific">Ameca splendens</name>
    <dbReference type="NCBI Taxonomy" id="208324"/>
    <lineage>
        <taxon>Eukaryota</taxon>
        <taxon>Metazoa</taxon>
        <taxon>Chordata</taxon>
        <taxon>Craniata</taxon>
        <taxon>Vertebrata</taxon>
        <taxon>Euteleostomi</taxon>
        <taxon>Actinopterygii</taxon>
        <taxon>Neopterygii</taxon>
        <taxon>Teleostei</taxon>
        <taxon>Neoteleostei</taxon>
        <taxon>Acanthomorphata</taxon>
        <taxon>Ovalentaria</taxon>
        <taxon>Atherinomorphae</taxon>
        <taxon>Cyprinodontiformes</taxon>
        <taxon>Goodeidae</taxon>
        <taxon>Ameca</taxon>
    </lineage>
</organism>
<protein>
    <submittedName>
        <fullName evidence="1">Uncharacterized protein</fullName>
    </submittedName>
</protein>
<name>A0ABV0XEJ5_9TELE</name>
<dbReference type="Proteomes" id="UP001469553">
    <property type="component" value="Unassembled WGS sequence"/>
</dbReference>
<reference evidence="1 2" key="1">
    <citation type="submission" date="2021-06" db="EMBL/GenBank/DDBJ databases">
        <authorList>
            <person name="Palmer J.M."/>
        </authorList>
    </citation>
    <scope>NUCLEOTIDE SEQUENCE [LARGE SCALE GENOMIC DNA]</scope>
    <source>
        <strain evidence="1 2">AS_MEX2019</strain>
        <tissue evidence="1">Muscle</tissue>
    </source>
</reference>
<evidence type="ECO:0000313" key="2">
    <source>
        <dbReference type="Proteomes" id="UP001469553"/>
    </source>
</evidence>
<comment type="caution">
    <text evidence="1">The sequence shown here is derived from an EMBL/GenBank/DDBJ whole genome shotgun (WGS) entry which is preliminary data.</text>
</comment>
<gene>
    <name evidence="1" type="ORF">AMECASPLE_013741</name>
</gene>
<accession>A0ABV0XEJ5</accession>
<keyword evidence="2" id="KW-1185">Reference proteome</keyword>
<sequence>MREAVRSVSRRYTSPPHNPKILNGSSLTASANQSACDSRLHLQVPALSPDDISSDRQCSLGMESKMPRPMVFLYSITDIRTLQNCPFLSSFLYFWARKVVQLSKFRLYSCLAPAGRRGLMPITSSQDNNYTSTRLKRFF</sequence>